<dbReference type="NCBIfam" id="TIGR01145">
    <property type="entry name" value="ATP_synt_delta"/>
    <property type="match status" value="1"/>
</dbReference>
<keyword evidence="7" id="KW-0066">ATP synthesis</keyword>
<dbReference type="Pfam" id="PF00213">
    <property type="entry name" value="OSCP"/>
    <property type="match status" value="1"/>
</dbReference>
<dbReference type="PRINTS" id="PR00125">
    <property type="entry name" value="ATPASEDELTA"/>
</dbReference>
<evidence type="ECO:0000256" key="5">
    <source>
        <dbReference type="ARBA" id="ARBA00023065"/>
    </source>
</evidence>
<dbReference type="KEGG" id="foc:113204603"/>
<dbReference type="Proteomes" id="UP000504606">
    <property type="component" value="Unplaced"/>
</dbReference>
<evidence type="ECO:0000313" key="10">
    <source>
        <dbReference type="RefSeq" id="XP_026275617.1"/>
    </source>
</evidence>
<evidence type="ECO:0000313" key="9">
    <source>
        <dbReference type="Proteomes" id="UP000504606"/>
    </source>
</evidence>
<dbReference type="OrthoDB" id="1262810at2759"/>
<proteinExistence type="inferred from homology"/>
<dbReference type="CTD" id="41845"/>
<name>A0A6J1S3K7_FRAOC</name>
<dbReference type="InterPro" id="IPR026015">
    <property type="entry name" value="ATP_synth_OSCP/delta_N_sf"/>
</dbReference>
<dbReference type="InterPro" id="IPR000711">
    <property type="entry name" value="ATPase_OSCP/dsu"/>
</dbReference>
<evidence type="ECO:0000256" key="3">
    <source>
        <dbReference type="ARBA" id="ARBA00022448"/>
    </source>
</evidence>
<evidence type="ECO:0000256" key="4">
    <source>
        <dbReference type="ARBA" id="ARBA00022781"/>
    </source>
</evidence>
<evidence type="ECO:0000256" key="7">
    <source>
        <dbReference type="ARBA" id="ARBA00023310"/>
    </source>
</evidence>
<protein>
    <recommendedName>
        <fullName evidence="8">Oligomycin sensitivity conferral protein</fullName>
    </recommendedName>
</protein>
<dbReference type="GO" id="GO:0016020">
    <property type="term" value="C:membrane"/>
    <property type="evidence" value="ECO:0007669"/>
    <property type="project" value="UniProtKB-SubCell"/>
</dbReference>
<organism evidence="9 10">
    <name type="scientific">Frankliniella occidentalis</name>
    <name type="common">Western flower thrips</name>
    <name type="synonym">Euthrips occidentalis</name>
    <dbReference type="NCBI Taxonomy" id="133901"/>
    <lineage>
        <taxon>Eukaryota</taxon>
        <taxon>Metazoa</taxon>
        <taxon>Ecdysozoa</taxon>
        <taxon>Arthropoda</taxon>
        <taxon>Hexapoda</taxon>
        <taxon>Insecta</taxon>
        <taxon>Pterygota</taxon>
        <taxon>Neoptera</taxon>
        <taxon>Paraneoptera</taxon>
        <taxon>Thysanoptera</taxon>
        <taxon>Terebrantia</taxon>
        <taxon>Thripoidea</taxon>
        <taxon>Thripidae</taxon>
        <taxon>Frankliniella</taxon>
    </lineage>
</organism>
<accession>A0A6J1S3K7</accession>
<sequence>MATPRIGMMVRTFSSSAVRQEMVKPPIQIFGLEGRYATALFSGASKQKALDAVEKDLTSIQNQLKNDAKLIDYLINPSIQKTVKVAAIQAAAKQTNMSAPTANLLSLMAENNRLKNLNGTINAFKQIMAAVRGEVPCEITTAKPLDAATLKEIEGALKGFLKSNQKILLTTKSDPSIIGGLIVSIGDKYCDMSIASKVRKYSKIIAESA</sequence>
<evidence type="ECO:0000256" key="1">
    <source>
        <dbReference type="ARBA" id="ARBA00004370"/>
    </source>
</evidence>
<keyword evidence="3" id="KW-0813">Transport</keyword>
<dbReference type="GO" id="GO:0046933">
    <property type="term" value="F:proton-transporting ATP synthase activity, rotational mechanism"/>
    <property type="evidence" value="ECO:0007669"/>
    <property type="project" value="InterPro"/>
</dbReference>
<keyword evidence="5" id="KW-0406">Ion transport</keyword>
<evidence type="ECO:0000256" key="6">
    <source>
        <dbReference type="ARBA" id="ARBA00023136"/>
    </source>
</evidence>
<dbReference type="AlphaFoldDB" id="A0A6J1S3K7"/>
<dbReference type="Gene3D" id="1.10.520.20">
    <property type="entry name" value="N-terminal domain of the delta subunit of the F1F0-ATP synthase"/>
    <property type="match status" value="1"/>
</dbReference>
<evidence type="ECO:0000256" key="2">
    <source>
        <dbReference type="ARBA" id="ARBA00007046"/>
    </source>
</evidence>
<keyword evidence="9" id="KW-1185">Reference proteome</keyword>
<dbReference type="PANTHER" id="PTHR11910">
    <property type="entry name" value="ATP SYNTHASE DELTA CHAIN"/>
    <property type="match status" value="1"/>
</dbReference>
<keyword evidence="4" id="KW-0375">Hydrogen ion transport</keyword>
<gene>
    <name evidence="10" type="primary">LOC113204603</name>
</gene>
<dbReference type="GeneID" id="113204603"/>
<keyword evidence="6" id="KW-0472">Membrane</keyword>
<comment type="similarity">
    <text evidence="2">Belongs to the ATPase delta chain family.</text>
</comment>
<dbReference type="SUPFAM" id="SSF47928">
    <property type="entry name" value="N-terminal domain of the delta subunit of the F1F0-ATP synthase"/>
    <property type="match status" value="1"/>
</dbReference>
<dbReference type="RefSeq" id="XP_026275617.1">
    <property type="nucleotide sequence ID" value="XM_026419832.2"/>
</dbReference>
<comment type="subcellular location">
    <subcellularLocation>
        <location evidence="1">Membrane</location>
    </subcellularLocation>
</comment>
<evidence type="ECO:0000256" key="8">
    <source>
        <dbReference type="ARBA" id="ARBA00033369"/>
    </source>
</evidence>
<dbReference type="HAMAP" id="MF_01416">
    <property type="entry name" value="ATP_synth_delta_bact"/>
    <property type="match status" value="1"/>
</dbReference>
<reference evidence="10" key="1">
    <citation type="submission" date="2025-08" db="UniProtKB">
        <authorList>
            <consortium name="RefSeq"/>
        </authorList>
    </citation>
    <scope>IDENTIFICATION</scope>
    <source>
        <tissue evidence="10">Whole organism</tissue>
    </source>
</reference>